<dbReference type="InterPro" id="IPR039448">
    <property type="entry name" value="Beta_helix"/>
</dbReference>
<dbReference type="InterPro" id="IPR012334">
    <property type="entry name" value="Pectin_lyas_fold"/>
</dbReference>
<dbReference type="Proteomes" id="UP001189429">
    <property type="component" value="Unassembled WGS sequence"/>
</dbReference>
<dbReference type="EMBL" id="CAUYUJ010001113">
    <property type="protein sequence ID" value="CAK0794250.1"/>
    <property type="molecule type" value="Genomic_DNA"/>
</dbReference>
<feature type="compositionally biased region" description="Low complexity" evidence="2">
    <location>
        <begin position="360"/>
        <end position="372"/>
    </location>
</feature>
<feature type="region of interest" description="Disordered" evidence="2">
    <location>
        <begin position="130"/>
        <end position="180"/>
    </location>
</feature>
<keyword evidence="1" id="KW-0175">Coiled coil</keyword>
<gene>
    <name evidence="4" type="ORF">PCOR1329_LOCUS4313</name>
</gene>
<evidence type="ECO:0000256" key="2">
    <source>
        <dbReference type="SAM" id="MobiDB-lite"/>
    </source>
</evidence>
<feature type="region of interest" description="Disordered" evidence="2">
    <location>
        <begin position="51"/>
        <end position="88"/>
    </location>
</feature>
<feature type="coiled-coil region" evidence="1">
    <location>
        <begin position="267"/>
        <end position="302"/>
    </location>
</feature>
<keyword evidence="5" id="KW-1185">Reference proteome</keyword>
<organism evidence="4 5">
    <name type="scientific">Prorocentrum cordatum</name>
    <dbReference type="NCBI Taxonomy" id="2364126"/>
    <lineage>
        <taxon>Eukaryota</taxon>
        <taxon>Sar</taxon>
        <taxon>Alveolata</taxon>
        <taxon>Dinophyceae</taxon>
        <taxon>Prorocentrales</taxon>
        <taxon>Prorocentraceae</taxon>
        <taxon>Prorocentrum</taxon>
    </lineage>
</organism>
<dbReference type="Gene3D" id="2.160.20.10">
    <property type="entry name" value="Single-stranded right-handed beta-helix, Pectin lyase-like"/>
    <property type="match status" value="1"/>
</dbReference>
<name>A0ABN9PNA6_9DINO</name>
<proteinExistence type="predicted"/>
<feature type="region of interest" description="Disordered" evidence="2">
    <location>
        <begin position="403"/>
        <end position="435"/>
    </location>
</feature>
<sequence>MRGVMAAQLRAARAAAASGDDAALVDPRPVFARRPSSASCATRLTEQAARLRRCGAESPPSRRGAAQLRGPGPAACYPPPAAPARAGAGRVEEPLALRLEELSQRLDGFELRLGDLTRGIDDEVAELRQQMQATRAPPQAAPPRPARPGLGDHAPQGAPRAARRASAEVPPAQAWAASQPQRAVCHEQVLAEVLQAAEAASRCAQDAERAARASEERLEQLKVASEGAAQRASQLAAEEQLVQLRAASERASQRAAEVAGEVASEACRGLREQLASAEARLAQLLQDQRADLEEQLARSASAPRSALKNVRIADEEREVFTYRVRQPKPKRSSPGEPDAGGGGASPAQGPADEGGGGAPGAESAAAQREKAAAAAAEMKPAALSLVKGITSRVTAALAMQEEPGVGEQGTHPPLSSGVPSAAPAGSSGVSDGGARAPQGALVRAEIPALVLPWLDPLDFLRCAAPLGRAWSLEWYVEANGAVVVPRDAATINEGINASAGKVAGGPRRGGLVLVRPGTYKEAVRVACGCHVVGLGPGQVVVEEPGCESALVLVQQVSACVRNLTLRCQRPENRGKVVYIPHGRPLLERCVVEGGVHVCGAATAPTLRRCRVLGSPGDGIHFSDGSQGTVADCVVEGHARHGVLADRGARPELRGNRIGRNRSCGVRFLRAAARVEPGTEAVLVDPPAGFEQGNSLFENEGGDYSVGDFFFEGEEQAMQEDEDAGMLPGLFDD</sequence>
<dbReference type="SUPFAM" id="SSF51126">
    <property type="entry name" value="Pectin lyase-like"/>
    <property type="match status" value="1"/>
</dbReference>
<dbReference type="InterPro" id="IPR011050">
    <property type="entry name" value="Pectin_lyase_fold/virulence"/>
</dbReference>
<feature type="domain" description="Right handed beta helix" evidence="3">
    <location>
        <begin position="577"/>
        <end position="668"/>
    </location>
</feature>
<accession>A0ABN9PNA6</accession>
<evidence type="ECO:0000313" key="4">
    <source>
        <dbReference type="EMBL" id="CAK0794250.1"/>
    </source>
</evidence>
<protein>
    <recommendedName>
        <fullName evidence="3">Right handed beta helix domain-containing protein</fullName>
    </recommendedName>
</protein>
<reference evidence="4" key="1">
    <citation type="submission" date="2023-10" db="EMBL/GenBank/DDBJ databases">
        <authorList>
            <person name="Chen Y."/>
            <person name="Shah S."/>
            <person name="Dougan E. K."/>
            <person name="Thang M."/>
            <person name="Chan C."/>
        </authorList>
    </citation>
    <scope>NUCLEOTIDE SEQUENCE [LARGE SCALE GENOMIC DNA]</scope>
</reference>
<feature type="region of interest" description="Disordered" evidence="2">
    <location>
        <begin position="320"/>
        <end position="372"/>
    </location>
</feature>
<evidence type="ECO:0000259" key="3">
    <source>
        <dbReference type="Pfam" id="PF13229"/>
    </source>
</evidence>
<dbReference type="Pfam" id="PF13229">
    <property type="entry name" value="Beta_helix"/>
    <property type="match status" value="1"/>
</dbReference>
<evidence type="ECO:0000313" key="5">
    <source>
        <dbReference type="Proteomes" id="UP001189429"/>
    </source>
</evidence>
<feature type="compositionally biased region" description="Low complexity" evidence="2">
    <location>
        <begin position="167"/>
        <end position="180"/>
    </location>
</feature>
<comment type="caution">
    <text evidence="4">The sequence shown here is derived from an EMBL/GenBank/DDBJ whole genome shotgun (WGS) entry which is preliminary data.</text>
</comment>
<feature type="compositionally biased region" description="Low complexity" evidence="2">
    <location>
        <begin position="412"/>
        <end position="434"/>
    </location>
</feature>
<evidence type="ECO:0000256" key="1">
    <source>
        <dbReference type="SAM" id="Coils"/>
    </source>
</evidence>